<dbReference type="Pfam" id="PF00528">
    <property type="entry name" value="BPD_transp_1"/>
    <property type="match status" value="1"/>
</dbReference>
<evidence type="ECO:0000313" key="10">
    <source>
        <dbReference type="Proteomes" id="UP000830639"/>
    </source>
</evidence>
<evidence type="ECO:0000256" key="2">
    <source>
        <dbReference type="ARBA" id="ARBA00022448"/>
    </source>
</evidence>
<keyword evidence="3" id="KW-1003">Cell membrane</keyword>
<evidence type="ECO:0000256" key="7">
    <source>
        <dbReference type="RuleBase" id="RU363032"/>
    </source>
</evidence>
<gene>
    <name evidence="9" type="ORF">MY490_12035</name>
</gene>
<evidence type="ECO:0000259" key="8">
    <source>
        <dbReference type="PROSITE" id="PS50928"/>
    </source>
</evidence>
<dbReference type="InterPro" id="IPR000515">
    <property type="entry name" value="MetI-like"/>
</dbReference>
<comment type="similarity">
    <text evidence="7">Belongs to the binding-protein-dependent transport system permease family.</text>
</comment>
<feature type="transmembrane region" description="Helical" evidence="7">
    <location>
        <begin position="12"/>
        <end position="35"/>
    </location>
</feature>
<evidence type="ECO:0000256" key="3">
    <source>
        <dbReference type="ARBA" id="ARBA00022475"/>
    </source>
</evidence>
<keyword evidence="4 7" id="KW-0812">Transmembrane</keyword>
<feature type="transmembrane region" description="Helical" evidence="7">
    <location>
        <begin position="121"/>
        <end position="143"/>
    </location>
</feature>
<feature type="domain" description="ABC transmembrane type-1" evidence="8">
    <location>
        <begin position="81"/>
        <end position="280"/>
    </location>
</feature>
<protein>
    <submittedName>
        <fullName evidence="9">ABC transporter permease subunit</fullName>
    </submittedName>
</protein>
<keyword evidence="10" id="KW-1185">Reference proteome</keyword>
<reference evidence="9 10" key="1">
    <citation type="submission" date="2022-04" db="EMBL/GenBank/DDBJ databases">
        <title>Mechanism of arsenic methylation and mitigation arsenic toxicity by Bacillus sp. LH14 from an Arsenic-Contaminated Paddy Soil.</title>
        <authorList>
            <person name="Wang D."/>
        </authorList>
    </citation>
    <scope>NUCLEOTIDE SEQUENCE [LARGE SCALE GENOMIC DNA]</scope>
    <source>
        <strain evidence="9 10">LH14</strain>
    </source>
</reference>
<dbReference type="RefSeq" id="WP_248265935.1">
    <property type="nucleotide sequence ID" value="NZ_CP096034.1"/>
</dbReference>
<name>A0ABY4JHQ6_9BACI</name>
<dbReference type="PANTHER" id="PTHR30465:SF44">
    <property type="entry name" value="ABC-TYPE DIPEPTIDE_OLIGOPEPTIDE TRANSPORT SYSTEM, PERMEASE COMPONENT"/>
    <property type="match status" value="1"/>
</dbReference>
<feature type="transmembrane region" description="Helical" evidence="7">
    <location>
        <begin position="81"/>
        <end position="109"/>
    </location>
</feature>
<evidence type="ECO:0000256" key="4">
    <source>
        <dbReference type="ARBA" id="ARBA00022692"/>
    </source>
</evidence>
<dbReference type="PROSITE" id="PS50928">
    <property type="entry name" value="ABC_TM1"/>
    <property type="match status" value="1"/>
</dbReference>
<feature type="transmembrane region" description="Helical" evidence="7">
    <location>
        <begin position="227"/>
        <end position="249"/>
    </location>
</feature>
<dbReference type="CDD" id="cd06261">
    <property type="entry name" value="TM_PBP2"/>
    <property type="match status" value="1"/>
</dbReference>
<proteinExistence type="inferred from homology"/>
<dbReference type="Gene3D" id="1.10.3720.10">
    <property type="entry name" value="MetI-like"/>
    <property type="match status" value="1"/>
</dbReference>
<feature type="transmembrane region" description="Helical" evidence="7">
    <location>
        <begin position="261"/>
        <end position="280"/>
    </location>
</feature>
<evidence type="ECO:0000256" key="6">
    <source>
        <dbReference type="ARBA" id="ARBA00023136"/>
    </source>
</evidence>
<dbReference type="EMBL" id="CP096034">
    <property type="protein sequence ID" value="UPM52570.1"/>
    <property type="molecule type" value="Genomic_DNA"/>
</dbReference>
<accession>A0ABY4JHQ6</accession>
<keyword evidence="5 7" id="KW-1133">Transmembrane helix</keyword>
<keyword evidence="6 7" id="KW-0472">Membrane</keyword>
<feature type="transmembrane region" description="Helical" evidence="7">
    <location>
        <begin position="163"/>
        <end position="186"/>
    </location>
</feature>
<keyword evidence="2 7" id="KW-0813">Transport</keyword>
<evidence type="ECO:0000256" key="5">
    <source>
        <dbReference type="ARBA" id="ARBA00022989"/>
    </source>
</evidence>
<evidence type="ECO:0000313" key="9">
    <source>
        <dbReference type="EMBL" id="UPM52570.1"/>
    </source>
</evidence>
<organism evidence="9 10">
    <name type="scientific">Gottfriedia acidiceleris</name>
    <dbReference type="NCBI Taxonomy" id="371036"/>
    <lineage>
        <taxon>Bacteria</taxon>
        <taxon>Bacillati</taxon>
        <taxon>Bacillota</taxon>
        <taxon>Bacilli</taxon>
        <taxon>Bacillales</taxon>
        <taxon>Bacillaceae</taxon>
        <taxon>Gottfriedia</taxon>
    </lineage>
</organism>
<dbReference type="Proteomes" id="UP000830639">
    <property type="component" value="Chromosome"/>
</dbReference>
<sequence length="293" mass="34362">MMIQTSRIISKYLLQFCLTIFGIGLITATSFTLFLPKGERLVEFWNQLQIFFWSFFYFNNLEVYLKEFQYVPFSSVFLEPYVYSFTILFSAFLLSIFVALFFAYIVNIGPKSFRKVMNSTLFFLQSIPDVVMICAFQILFLWIFNKTGVKIVDPISGFESKAYALPIILVSIIPTIQLFQMLFLAIQEEKIRDYVEYAKAKGLSNSWIIIRHILRNVTITLLSNSKLIFWMMISNLLIVEKFFNMKGYFSFLFNNSSSPEIFFMALVLLFIPFFFLEILFKQIVNRMKGGQAI</sequence>
<evidence type="ECO:0000256" key="1">
    <source>
        <dbReference type="ARBA" id="ARBA00004651"/>
    </source>
</evidence>
<dbReference type="InterPro" id="IPR035906">
    <property type="entry name" value="MetI-like_sf"/>
</dbReference>
<comment type="subcellular location">
    <subcellularLocation>
        <location evidence="1 7">Cell membrane</location>
        <topology evidence="1 7">Multi-pass membrane protein</topology>
    </subcellularLocation>
</comment>
<dbReference type="PANTHER" id="PTHR30465">
    <property type="entry name" value="INNER MEMBRANE ABC TRANSPORTER"/>
    <property type="match status" value="1"/>
</dbReference>
<dbReference type="SUPFAM" id="SSF161098">
    <property type="entry name" value="MetI-like"/>
    <property type="match status" value="1"/>
</dbReference>